<proteinExistence type="predicted"/>
<feature type="compositionally biased region" description="Low complexity" evidence="1">
    <location>
        <begin position="354"/>
        <end position="364"/>
    </location>
</feature>
<keyword evidence="3" id="KW-1185">Reference proteome</keyword>
<dbReference type="Proteomes" id="UP001209540">
    <property type="component" value="Unassembled WGS sequence"/>
</dbReference>
<name>A0AAD5KNA1_9FUNG</name>
<evidence type="ECO:0000313" key="2">
    <source>
        <dbReference type="EMBL" id="KAI9275818.1"/>
    </source>
</evidence>
<dbReference type="AlphaFoldDB" id="A0AAD5KNA1"/>
<organism evidence="2 3">
    <name type="scientific">Phascolomyces articulosus</name>
    <dbReference type="NCBI Taxonomy" id="60185"/>
    <lineage>
        <taxon>Eukaryota</taxon>
        <taxon>Fungi</taxon>
        <taxon>Fungi incertae sedis</taxon>
        <taxon>Mucoromycota</taxon>
        <taxon>Mucoromycotina</taxon>
        <taxon>Mucoromycetes</taxon>
        <taxon>Mucorales</taxon>
        <taxon>Lichtheimiaceae</taxon>
        <taxon>Phascolomyces</taxon>
    </lineage>
</organism>
<reference evidence="2" key="1">
    <citation type="journal article" date="2022" name="IScience">
        <title>Evolution of zygomycete secretomes and the origins of terrestrial fungal ecologies.</title>
        <authorList>
            <person name="Chang Y."/>
            <person name="Wang Y."/>
            <person name="Mondo S."/>
            <person name="Ahrendt S."/>
            <person name="Andreopoulos W."/>
            <person name="Barry K."/>
            <person name="Beard J."/>
            <person name="Benny G.L."/>
            <person name="Blankenship S."/>
            <person name="Bonito G."/>
            <person name="Cuomo C."/>
            <person name="Desiro A."/>
            <person name="Gervers K.A."/>
            <person name="Hundley H."/>
            <person name="Kuo A."/>
            <person name="LaButti K."/>
            <person name="Lang B.F."/>
            <person name="Lipzen A."/>
            <person name="O'Donnell K."/>
            <person name="Pangilinan J."/>
            <person name="Reynolds N."/>
            <person name="Sandor L."/>
            <person name="Smith M.E."/>
            <person name="Tsang A."/>
            <person name="Grigoriev I.V."/>
            <person name="Stajich J.E."/>
            <person name="Spatafora J.W."/>
        </authorList>
    </citation>
    <scope>NUCLEOTIDE SEQUENCE</scope>
    <source>
        <strain evidence="2">RSA 2281</strain>
    </source>
</reference>
<protein>
    <submittedName>
        <fullName evidence="2">Uncharacterized protein</fullName>
    </submittedName>
</protein>
<evidence type="ECO:0000256" key="1">
    <source>
        <dbReference type="SAM" id="MobiDB-lite"/>
    </source>
</evidence>
<dbReference type="InterPro" id="IPR052292">
    <property type="entry name" value="Glucose_repression_reg"/>
</dbReference>
<feature type="compositionally biased region" description="Low complexity" evidence="1">
    <location>
        <begin position="273"/>
        <end position="326"/>
    </location>
</feature>
<comment type="caution">
    <text evidence="2">The sequence shown here is derived from an EMBL/GenBank/DDBJ whole genome shotgun (WGS) entry which is preliminary data.</text>
</comment>
<dbReference type="EMBL" id="JAIXMP010000003">
    <property type="protein sequence ID" value="KAI9275818.1"/>
    <property type="molecule type" value="Genomic_DNA"/>
</dbReference>
<feature type="region of interest" description="Disordered" evidence="1">
    <location>
        <begin position="251"/>
        <end position="369"/>
    </location>
</feature>
<accession>A0AAD5KNA1</accession>
<reference evidence="2" key="2">
    <citation type="submission" date="2023-02" db="EMBL/GenBank/DDBJ databases">
        <authorList>
            <consortium name="DOE Joint Genome Institute"/>
            <person name="Mondo S.J."/>
            <person name="Chang Y."/>
            <person name="Wang Y."/>
            <person name="Ahrendt S."/>
            <person name="Andreopoulos W."/>
            <person name="Barry K."/>
            <person name="Beard J."/>
            <person name="Benny G.L."/>
            <person name="Blankenship S."/>
            <person name="Bonito G."/>
            <person name="Cuomo C."/>
            <person name="Desiro A."/>
            <person name="Gervers K.A."/>
            <person name="Hundley H."/>
            <person name="Kuo A."/>
            <person name="LaButti K."/>
            <person name="Lang B.F."/>
            <person name="Lipzen A."/>
            <person name="O'Donnell K."/>
            <person name="Pangilinan J."/>
            <person name="Reynolds N."/>
            <person name="Sandor L."/>
            <person name="Smith M.W."/>
            <person name="Tsang A."/>
            <person name="Grigoriev I.V."/>
            <person name="Stajich J.E."/>
            <person name="Spatafora J.W."/>
        </authorList>
    </citation>
    <scope>NUCLEOTIDE SEQUENCE</scope>
    <source>
        <strain evidence="2">RSA 2281</strain>
    </source>
</reference>
<dbReference type="PANTHER" id="PTHR28051">
    <property type="entry name" value="PROTEIN MTL1-RELATED"/>
    <property type="match status" value="1"/>
</dbReference>
<feature type="region of interest" description="Disordered" evidence="1">
    <location>
        <begin position="209"/>
        <end position="233"/>
    </location>
</feature>
<dbReference type="PANTHER" id="PTHR28051:SF1">
    <property type="entry name" value="PROTEIN MTL1-RELATED"/>
    <property type="match status" value="1"/>
</dbReference>
<evidence type="ECO:0000313" key="3">
    <source>
        <dbReference type="Proteomes" id="UP001209540"/>
    </source>
</evidence>
<gene>
    <name evidence="2" type="ORF">BDA99DRAFT_532767</name>
</gene>
<sequence length="486" mass="54199">MSKDFVTVDYFSHHWDASDLGCASQELNRQIAQVRRKLITVDDDLETQHDSLRQWGLGSPKSASRALSSLNKDKHRLLSDEYRLSRLENISWRQFKASRPKAPKIDPIDINWQKNSDVIWLYGPLFRRDENDTEFEKRLGCVGTQQQKEKEPTDHSCSDTTPIVSKITNKPVKPALSKRNLSKEEYVEKMLGKNVLKKYKRRSFPVDQRGSFDLTTENNDNDNDSTSSRKKRTLRFKPDVLEFIYHADVPLQNNHSRRPSRGRSESASAAPRNNGSSSTSNGSKNISSAAQRAKALLLAARSSKSSPSPSTEKSASSSSSTTVSPSLKQAPIMPPSPPLSPSDEGYIKFHSNETHTSSTTITSSTDEDIKSTEQQGGWWAWPSFYYSSSLSDEKEEKQMSTSLPPQEQQQQDPILAGGVESIPSLCANLFSLSAEMLTLMGTVAVYKGVSYGLGCPASQQQQQESRSTTTITSVPIIANRANTYFK</sequence>